<feature type="transmembrane region" description="Helical" evidence="6">
    <location>
        <begin position="21"/>
        <end position="44"/>
    </location>
</feature>
<evidence type="ECO:0000256" key="6">
    <source>
        <dbReference type="SAM" id="Phobius"/>
    </source>
</evidence>
<evidence type="ECO:0000256" key="4">
    <source>
        <dbReference type="ARBA" id="ARBA00022989"/>
    </source>
</evidence>
<dbReference type="PIRSF" id="PIRSF002419">
    <property type="entry name" value="Tetraspanin"/>
    <property type="match status" value="1"/>
</dbReference>
<evidence type="ECO:0000256" key="5">
    <source>
        <dbReference type="ARBA" id="ARBA00023136"/>
    </source>
</evidence>
<proteinExistence type="inferred from homology"/>
<feature type="transmembrane region" description="Helical" evidence="6">
    <location>
        <begin position="95"/>
        <end position="117"/>
    </location>
</feature>
<dbReference type="Proteomes" id="UP000729913">
    <property type="component" value="Unassembled WGS sequence"/>
</dbReference>
<feature type="transmembrane region" description="Helical" evidence="6">
    <location>
        <begin position="64"/>
        <end position="88"/>
    </location>
</feature>
<dbReference type="Pfam" id="PF00335">
    <property type="entry name" value="Tetraspanin"/>
    <property type="match status" value="1"/>
</dbReference>
<dbReference type="EMBL" id="JAAOIC020000023">
    <property type="protein sequence ID" value="KAG8040351.1"/>
    <property type="molecule type" value="Genomic_DNA"/>
</dbReference>
<dbReference type="PANTHER" id="PTHR19282:SF555">
    <property type="entry name" value="TETRASPANIN-2A"/>
    <property type="match status" value="1"/>
</dbReference>
<keyword evidence="8" id="KW-1185">Reference proteome</keyword>
<comment type="caution">
    <text evidence="7">The sequence shown here is derived from an EMBL/GenBank/DDBJ whole genome shotgun (WGS) entry which is preliminary data.</text>
</comment>
<dbReference type="GO" id="GO:0005886">
    <property type="term" value="C:plasma membrane"/>
    <property type="evidence" value="ECO:0007669"/>
    <property type="project" value="TreeGrafter"/>
</dbReference>
<feature type="transmembrane region" description="Helical" evidence="6">
    <location>
        <begin position="206"/>
        <end position="229"/>
    </location>
</feature>
<evidence type="ECO:0000256" key="2">
    <source>
        <dbReference type="ARBA" id="ARBA00006840"/>
    </source>
</evidence>
<evidence type="ECO:0000256" key="3">
    <source>
        <dbReference type="ARBA" id="ARBA00022692"/>
    </source>
</evidence>
<name>A0A8J5V0L5_9HYME</name>
<organism evidence="7 8">
    <name type="scientific">Cotesia typhae</name>
    <dbReference type="NCBI Taxonomy" id="2053667"/>
    <lineage>
        <taxon>Eukaryota</taxon>
        <taxon>Metazoa</taxon>
        <taxon>Ecdysozoa</taxon>
        <taxon>Arthropoda</taxon>
        <taxon>Hexapoda</taxon>
        <taxon>Insecta</taxon>
        <taxon>Pterygota</taxon>
        <taxon>Neoptera</taxon>
        <taxon>Endopterygota</taxon>
        <taxon>Hymenoptera</taxon>
        <taxon>Apocrita</taxon>
        <taxon>Ichneumonoidea</taxon>
        <taxon>Braconidae</taxon>
        <taxon>Microgastrinae</taxon>
        <taxon>Cotesia</taxon>
    </lineage>
</organism>
<evidence type="ECO:0000313" key="8">
    <source>
        <dbReference type="Proteomes" id="UP000729913"/>
    </source>
</evidence>
<accession>A0A8J5V0L5</accession>
<dbReference type="InterPro" id="IPR018499">
    <property type="entry name" value="Tetraspanin/Peripherin"/>
</dbReference>
<protein>
    <recommendedName>
        <fullName evidence="9">Tetraspanin</fullName>
    </recommendedName>
</protein>
<keyword evidence="4 6" id="KW-1133">Transmembrane helix</keyword>
<evidence type="ECO:0000256" key="1">
    <source>
        <dbReference type="ARBA" id="ARBA00004141"/>
    </source>
</evidence>
<evidence type="ECO:0000313" key="7">
    <source>
        <dbReference type="EMBL" id="KAG8040351.1"/>
    </source>
</evidence>
<comment type="similarity">
    <text evidence="2">Belongs to the tetraspanin (TM4SF) family.</text>
</comment>
<gene>
    <name evidence="7" type="ORF">G9C98_000922</name>
</gene>
<keyword evidence="3 6" id="KW-0812">Transmembrane</keyword>
<evidence type="ECO:0008006" key="9">
    <source>
        <dbReference type="Google" id="ProtNLM"/>
    </source>
</evidence>
<dbReference type="AlphaFoldDB" id="A0A8J5V0L5"/>
<dbReference type="InterPro" id="IPR000301">
    <property type="entry name" value="Tetraspanin_animals"/>
</dbReference>
<reference evidence="7" key="2">
    <citation type="submission" date="2021-04" db="EMBL/GenBank/DDBJ databases">
        <title>Genome-wide patterns of bracovirus chromosomal integration into multiple host tissues during parasitism.</title>
        <authorList>
            <person name="Chebbi M.A.C."/>
        </authorList>
    </citation>
    <scope>NUCLEOTIDE SEQUENCE</scope>
    <source>
        <tissue evidence="7">Whole body</tissue>
    </source>
</reference>
<reference evidence="7" key="1">
    <citation type="submission" date="2020-03" db="EMBL/GenBank/DDBJ databases">
        <authorList>
            <person name="Chebbi M.A."/>
            <person name="Drezen J.M."/>
        </authorList>
    </citation>
    <scope>NUCLEOTIDE SEQUENCE</scope>
    <source>
        <tissue evidence="7">Whole body</tissue>
    </source>
</reference>
<sequence length="243" mass="27130">MVGIRGNEAMRLEKQIGCIKYTIFSFNALLWILGGGMFGLAVWLRVEPGFQEWVEFLDLGDYYIGTYILIIASVIVMIIAFFGSAAALMESALFLWINIGLQLFTFVFGLAGAAVLLDYSTYDSKIQPIIHRSMTSLIVNSQYDRQSQILKIVQENIGCCGANGPMDYLDLLKPLPSECRDTVTGNAFFHGCVDELTWYLESRSGWLAGLSLTLCMLHVIQAVLSLILIEAKKKEDEAAIFKR</sequence>
<keyword evidence="5 6" id="KW-0472">Membrane</keyword>
<dbReference type="CDD" id="cd03127">
    <property type="entry name" value="tetraspanin_LEL"/>
    <property type="match status" value="1"/>
</dbReference>
<dbReference type="PANTHER" id="PTHR19282">
    <property type="entry name" value="TETRASPANIN"/>
    <property type="match status" value="1"/>
</dbReference>
<dbReference type="OrthoDB" id="10051670at2759"/>
<comment type="subcellular location">
    <subcellularLocation>
        <location evidence="1">Membrane</location>
        <topology evidence="1">Multi-pass membrane protein</topology>
    </subcellularLocation>
</comment>